<feature type="domain" description="Bacterial sugar transferase" evidence="8">
    <location>
        <begin position="268"/>
        <end position="460"/>
    </location>
</feature>
<comment type="caution">
    <text evidence="9">The sequence shown here is derived from an EMBL/GenBank/DDBJ whole genome shotgun (WGS) entry which is preliminary data.</text>
</comment>
<feature type="transmembrane region" description="Helical" evidence="7">
    <location>
        <begin position="273"/>
        <end position="296"/>
    </location>
</feature>
<evidence type="ECO:0000313" key="10">
    <source>
        <dbReference type="Proteomes" id="UP000231263"/>
    </source>
</evidence>
<keyword evidence="5 7" id="KW-1133">Transmembrane helix</keyword>
<evidence type="ECO:0000256" key="3">
    <source>
        <dbReference type="ARBA" id="ARBA00022679"/>
    </source>
</evidence>
<evidence type="ECO:0000256" key="1">
    <source>
        <dbReference type="ARBA" id="ARBA00004141"/>
    </source>
</evidence>
<dbReference type="Pfam" id="PF02397">
    <property type="entry name" value="Bac_transf"/>
    <property type="match status" value="1"/>
</dbReference>
<sequence length="470" mass="53591">MKRIDLFITVVLIPLDYLTLLVAGWLAYALRFSPIFANIRPVTFDLNFTNYMSAVLPLALVWILVFAVAGLYATQRQRLATELTRVILAVSAGIAVVLAIAFFSRELFDSRFIVLAVWFISTVFVMFERFITRTIQKKLYTYGIGVNNIVIIGTTDTGKALKNYFDRYPRLGYAVSAHYANFNKETERRILELKETNKINTIFVVDPNFDRVTILRIKSFSDIEHLTFQYSAELFPSAAVVPIIHMFAGVPVIEVPKTPLDGWGAIYKRGFDIFFAALLIILSLPVQIPTVIFLLLEKQGGILYKQERVGQGGKTIKYFKFRSMIKDAHQLRSNPDFLKEHGNMRAGSPMFKLEKDPRVTKVGAFIRKFSIDEIPEFYLVLMGRMSLVGPRPHLPEEVQNYHPEQKKVLTIKPGITGLAQISGRASLAFDEEVRLDMYYIENWSPWLDFIVLLKTPLVVLLQTGTGKKRL</sequence>
<evidence type="ECO:0000256" key="4">
    <source>
        <dbReference type="ARBA" id="ARBA00022692"/>
    </source>
</evidence>
<feature type="transmembrane region" description="Helical" evidence="7">
    <location>
        <begin position="86"/>
        <end position="104"/>
    </location>
</feature>
<name>A0A2M7XGF8_9BACT</name>
<evidence type="ECO:0000256" key="7">
    <source>
        <dbReference type="SAM" id="Phobius"/>
    </source>
</evidence>
<evidence type="ECO:0000313" key="9">
    <source>
        <dbReference type="EMBL" id="PJA46935.1"/>
    </source>
</evidence>
<dbReference type="GO" id="GO:0016020">
    <property type="term" value="C:membrane"/>
    <property type="evidence" value="ECO:0007669"/>
    <property type="project" value="UniProtKB-SubCell"/>
</dbReference>
<evidence type="ECO:0000256" key="6">
    <source>
        <dbReference type="ARBA" id="ARBA00023136"/>
    </source>
</evidence>
<feature type="transmembrane region" description="Helical" evidence="7">
    <location>
        <begin position="110"/>
        <end position="131"/>
    </location>
</feature>
<dbReference type="Pfam" id="PF13727">
    <property type="entry name" value="CoA_binding_3"/>
    <property type="match status" value="1"/>
</dbReference>
<feature type="transmembrane region" description="Helical" evidence="7">
    <location>
        <begin position="48"/>
        <end position="74"/>
    </location>
</feature>
<protein>
    <recommendedName>
        <fullName evidence="8">Bacterial sugar transferase domain-containing protein</fullName>
    </recommendedName>
</protein>
<dbReference type="InterPro" id="IPR003362">
    <property type="entry name" value="Bact_transf"/>
</dbReference>
<dbReference type="AlphaFoldDB" id="A0A2M7XGF8"/>
<feature type="transmembrane region" description="Helical" evidence="7">
    <location>
        <begin position="7"/>
        <end position="28"/>
    </location>
</feature>
<dbReference type="PANTHER" id="PTHR30576:SF10">
    <property type="entry name" value="SLL5057 PROTEIN"/>
    <property type="match status" value="1"/>
</dbReference>
<keyword evidence="3" id="KW-0808">Transferase</keyword>
<evidence type="ECO:0000256" key="5">
    <source>
        <dbReference type="ARBA" id="ARBA00022989"/>
    </source>
</evidence>
<dbReference type="Proteomes" id="UP000231263">
    <property type="component" value="Unassembled WGS sequence"/>
</dbReference>
<comment type="similarity">
    <text evidence="2">Belongs to the bacterial sugar transferase family.</text>
</comment>
<reference evidence="10" key="1">
    <citation type="submission" date="2017-09" db="EMBL/GenBank/DDBJ databases">
        <title>Depth-based differentiation of microbial function through sediment-hosted aquifers and enrichment of novel symbionts in the deep terrestrial subsurface.</title>
        <authorList>
            <person name="Probst A.J."/>
            <person name="Ladd B."/>
            <person name="Jarett J.K."/>
            <person name="Geller-Mcgrath D.E."/>
            <person name="Sieber C.M.K."/>
            <person name="Emerson J.B."/>
            <person name="Anantharaman K."/>
            <person name="Thomas B.C."/>
            <person name="Malmstrom R."/>
            <person name="Stieglmeier M."/>
            <person name="Klingl A."/>
            <person name="Woyke T."/>
            <person name="Ryan C.M."/>
            <person name="Banfield J.F."/>
        </authorList>
    </citation>
    <scope>NUCLEOTIDE SEQUENCE [LARGE SCALE GENOMIC DNA]</scope>
</reference>
<keyword evidence="4 7" id="KW-0812">Transmembrane</keyword>
<organism evidence="9 10">
    <name type="scientific">Candidatus Uhrbacteria bacterium CG_4_9_14_3_um_filter_41_35</name>
    <dbReference type="NCBI Taxonomy" id="1975034"/>
    <lineage>
        <taxon>Bacteria</taxon>
        <taxon>Candidatus Uhriibacteriota</taxon>
    </lineage>
</organism>
<accession>A0A2M7XGF8</accession>
<gene>
    <name evidence="9" type="ORF">CO173_00925</name>
</gene>
<dbReference type="PANTHER" id="PTHR30576">
    <property type="entry name" value="COLANIC BIOSYNTHESIS UDP-GLUCOSE LIPID CARRIER TRANSFERASE"/>
    <property type="match status" value="1"/>
</dbReference>
<proteinExistence type="inferred from homology"/>
<comment type="subcellular location">
    <subcellularLocation>
        <location evidence="1">Membrane</location>
        <topology evidence="1">Multi-pass membrane protein</topology>
    </subcellularLocation>
</comment>
<dbReference type="InterPro" id="IPR017475">
    <property type="entry name" value="EPS_sugar_tfrase"/>
</dbReference>
<dbReference type="GO" id="GO:0016780">
    <property type="term" value="F:phosphotransferase activity, for other substituted phosphate groups"/>
    <property type="evidence" value="ECO:0007669"/>
    <property type="project" value="TreeGrafter"/>
</dbReference>
<evidence type="ECO:0000256" key="2">
    <source>
        <dbReference type="ARBA" id="ARBA00006464"/>
    </source>
</evidence>
<dbReference type="NCBIfam" id="TIGR03025">
    <property type="entry name" value="EPS_sugtrans"/>
    <property type="match status" value="1"/>
</dbReference>
<feature type="transmembrane region" description="Helical" evidence="7">
    <location>
        <begin position="234"/>
        <end position="253"/>
    </location>
</feature>
<keyword evidence="6 7" id="KW-0472">Membrane</keyword>
<evidence type="ECO:0000259" key="8">
    <source>
        <dbReference type="Pfam" id="PF02397"/>
    </source>
</evidence>
<dbReference type="EMBL" id="PFWT01000006">
    <property type="protein sequence ID" value="PJA46935.1"/>
    <property type="molecule type" value="Genomic_DNA"/>
</dbReference>